<protein>
    <submittedName>
        <fullName evidence="1">Lipase</fullName>
    </submittedName>
</protein>
<reference evidence="1 2" key="1">
    <citation type="journal article" date="2015" name="Genome Biol. Evol.">
        <title>The genome of winter moth (Operophtera brumata) provides a genomic perspective on sexual dimorphism and phenology.</title>
        <authorList>
            <person name="Derks M.F."/>
            <person name="Smit S."/>
            <person name="Salis L."/>
            <person name="Schijlen E."/>
            <person name="Bossers A."/>
            <person name="Mateman C."/>
            <person name="Pijl A.S."/>
            <person name="de Ridder D."/>
            <person name="Groenen M.A."/>
            <person name="Visser M.E."/>
            <person name="Megens H.J."/>
        </authorList>
    </citation>
    <scope>NUCLEOTIDE SEQUENCE [LARGE SCALE GENOMIC DNA]</scope>
    <source>
        <strain evidence="1">WM2013NL</strain>
        <tissue evidence="1">Head and thorax</tissue>
    </source>
</reference>
<dbReference type="STRING" id="104452.A0A0L7L619"/>
<gene>
    <name evidence="1" type="ORF">OBRU01_14597</name>
</gene>
<evidence type="ECO:0000313" key="1">
    <source>
        <dbReference type="EMBL" id="KOB70902.1"/>
    </source>
</evidence>
<proteinExistence type="predicted"/>
<keyword evidence="2" id="KW-1185">Reference proteome</keyword>
<accession>A0A0L7L619</accession>
<dbReference type="PANTHER" id="PTHR11005">
    <property type="entry name" value="LYSOSOMAL ACID LIPASE-RELATED"/>
    <property type="match status" value="1"/>
</dbReference>
<dbReference type="AlphaFoldDB" id="A0A0L7L619"/>
<name>A0A0L7L619_OPEBR</name>
<evidence type="ECO:0000313" key="2">
    <source>
        <dbReference type="Proteomes" id="UP000037510"/>
    </source>
</evidence>
<sequence length="161" mass="18339">RVASLIGVNELLPNTPLFTSIGQRFCSDEAITQIICSNVLFIAAGRSEDMHNAVSHSQNLKERDRRYDHGSLANWRIYRSFTPPAYDLKKITAPVFLHYVDEDIFAHVNDVRRLFSELGRPIGMFRVPHATFSHLDFMWGAGAKELVYDRVINLMKSVGDD</sequence>
<dbReference type="InterPro" id="IPR029058">
    <property type="entry name" value="AB_hydrolase_fold"/>
</dbReference>
<dbReference type="EMBL" id="JTDY01002695">
    <property type="protein sequence ID" value="KOB70902.1"/>
    <property type="molecule type" value="Genomic_DNA"/>
</dbReference>
<comment type="caution">
    <text evidence="1">The sequence shown here is derived from an EMBL/GenBank/DDBJ whole genome shotgun (WGS) entry which is preliminary data.</text>
</comment>
<dbReference type="SUPFAM" id="SSF53474">
    <property type="entry name" value="alpha/beta-Hydrolases"/>
    <property type="match status" value="1"/>
</dbReference>
<feature type="non-terminal residue" evidence="1">
    <location>
        <position position="1"/>
    </location>
</feature>
<dbReference type="Proteomes" id="UP000037510">
    <property type="component" value="Unassembled WGS sequence"/>
</dbReference>
<organism evidence="1 2">
    <name type="scientific">Operophtera brumata</name>
    <name type="common">Winter moth</name>
    <name type="synonym">Phalaena brumata</name>
    <dbReference type="NCBI Taxonomy" id="104452"/>
    <lineage>
        <taxon>Eukaryota</taxon>
        <taxon>Metazoa</taxon>
        <taxon>Ecdysozoa</taxon>
        <taxon>Arthropoda</taxon>
        <taxon>Hexapoda</taxon>
        <taxon>Insecta</taxon>
        <taxon>Pterygota</taxon>
        <taxon>Neoptera</taxon>
        <taxon>Endopterygota</taxon>
        <taxon>Lepidoptera</taxon>
        <taxon>Glossata</taxon>
        <taxon>Ditrysia</taxon>
        <taxon>Geometroidea</taxon>
        <taxon>Geometridae</taxon>
        <taxon>Larentiinae</taxon>
        <taxon>Operophtera</taxon>
    </lineage>
</organism>
<dbReference type="Gene3D" id="3.40.50.1820">
    <property type="entry name" value="alpha/beta hydrolase"/>
    <property type="match status" value="1"/>
</dbReference>